<evidence type="ECO:0000256" key="5">
    <source>
        <dbReference type="ARBA" id="ARBA00022704"/>
    </source>
</evidence>
<evidence type="ECO:0000313" key="8">
    <source>
        <dbReference type="Proteomes" id="UP000821853"/>
    </source>
</evidence>
<dbReference type="OrthoDB" id="2429551at2759"/>
<dbReference type="VEuPathDB" id="VectorBase:HLOH_040646"/>
<dbReference type="SUPFAM" id="SSF54403">
    <property type="entry name" value="Cystatin/monellin"/>
    <property type="match status" value="1"/>
</dbReference>
<dbReference type="OMA" id="NTNCAVF"/>
<dbReference type="Gene3D" id="3.10.450.10">
    <property type="match status" value="1"/>
</dbReference>
<dbReference type="GO" id="GO:0004869">
    <property type="term" value="F:cysteine-type endopeptidase inhibitor activity"/>
    <property type="evidence" value="ECO:0007669"/>
    <property type="project" value="UniProtKB-KW"/>
</dbReference>
<dbReference type="EMBL" id="JABSTR010000011">
    <property type="protein sequence ID" value="KAH9381004.1"/>
    <property type="molecule type" value="Genomic_DNA"/>
</dbReference>
<accession>A0A9J6H2R5</accession>
<dbReference type="Pfam" id="PF00031">
    <property type="entry name" value="Cystatin"/>
    <property type="match status" value="1"/>
</dbReference>
<evidence type="ECO:0000256" key="3">
    <source>
        <dbReference type="ARBA" id="ARBA00022490"/>
    </source>
</evidence>
<dbReference type="AlphaFoldDB" id="A0A9J6H2R5"/>
<protein>
    <recommendedName>
        <fullName evidence="6">Cystatin domain-containing protein</fullName>
    </recommendedName>
</protein>
<evidence type="ECO:0000256" key="2">
    <source>
        <dbReference type="ARBA" id="ARBA00009403"/>
    </source>
</evidence>
<keyword evidence="3" id="KW-0963">Cytoplasm</keyword>
<feature type="domain" description="Cystatin" evidence="6">
    <location>
        <begin position="4"/>
        <end position="61"/>
    </location>
</feature>
<dbReference type="InterPro" id="IPR046350">
    <property type="entry name" value="Cystatin_sf"/>
</dbReference>
<name>A0A9J6H2R5_HAELO</name>
<evidence type="ECO:0000256" key="4">
    <source>
        <dbReference type="ARBA" id="ARBA00022690"/>
    </source>
</evidence>
<keyword evidence="5" id="KW-0789">Thiol protease inhibitor</keyword>
<proteinExistence type="inferred from homology"/>
<comment type="caution">
    <text evidence="7">The sequence shown here is derived from an EMBL/GenBank/DDBJ whole genome shotgun (WGS) entry which is preliminary data.</text>
</comment>
<organism evidence="7 8">
    <name type="scientific">Haemaphysalis longicornis</name>
    <name type="common">Bush tick</name>
    <dbReference type="NCBI Taxonomy" id="44386"/>
    <lineage>
        <taxon>Eukaryota</taxon>
        <taxon>Metazoa</taxon>
        <taxon>Ecdysozoa</taxon>
        <taxon>Arthropoda</taxon>
        <taxon>Chelicerata</taxon>
        <taxon>Arachnida</taxon>
        <taxon>Acari</taxon>
        <taxon>Parasitiformes</taxon>
        <taxon>Ixodida</taxon>
        <taxon>Ixodoidea</taxon>
        <taxon>Ixodidae</taxon>
        <taxon>Haemaphysalinae</taxon>
        <taxon>Haemaphysalis</taxon>
    </lineage>
</organism>
<dbReference type="Proteomes" id="UP000821853">
    <property type="component" value="Chromosome 9"/>
</dbReference>
<keyword evidence="8" id="KW-1185">Reference proteome</keyword>
<dbReference type="InterPro" id="IPR000010">
    <property type="entry name" value="Cystatin_dom"/>
</dbReference>
<evidence type="ECO:0000259" key="6">
    <source>
        <dbReference type="Pfam" id="PF00031"/>
    </source>
</evidence>
<comment type="similarity">
    <text evidence="2">Belongs to the cystatin family.</text>
</comment>
<dbReference type="PANTHER" id="PTHR11414">
    <property type="entry name" value="CYSTATIN FAMILY MEMBER"/>
    <property type="match status" value="1"/>
</dbReference>
<dbReference type="PRINTS" id="PR00295">
    <property type="entry name" value="STEFINA"/>
</dbReference>
<dbReference type="PANTHER" id="PTHR11414:SF21">
    <property type="entry name" value="CYSTATIN 14A, TANDEM DUPLICATE 1-RELATED"/>
    <property type="match status" value="1"/>
</dbReference>
<keyword evidence="4" id="KW-0646">Protease inhibitor</keyword>
<evidence type="ECO:0000313" key="7">
    <source>
        <dbReference type="EMBL" id="KAH9381004.1"/>
    </source>
</evidence>
<gene>
    <name evidence="7" type="ORF">HPB48_008218</name>
</gene>
<comment type="subcellular location">
    <subcellularLocation>
        <location evidence="1">Cytoplasm</location>
    </subcellularLocation>
</comment>
<dbReference type="GO" id="GO:0005829">
    <property type="term" value="C:cytosol"/>
    <property type="evidence" value="ECO:0007669"/>
    <property type="project" value="TreeGrafter"/>
</dbReference>
<dbReference type="InterPro" id="IPR001713">
    <property type="entry name" value="Prot_inh_stefin"/>
</dbReference>
<reference evidence="7 8" key="1">
    <citation type="journal article" date="2020" name="Cell">
        <title>Large-Scale Comparative Analyses of Tick Genomes Elucidate Their Genetic Diversity and Vector Capacities.</title>
        <authorList>
            <consortium name="Tick Genome and Microbiome Consortium (TIGMIC)"/>
            <person name="Jia N."/>
            <person name="Wang J."/>
            <person name="Shi W."/>
            <person name="Du L."/>
            <person name="Sun Y."/>
            <person name="Zhan W."/>
            <person name="Jiang J.F."/>
            <person name="Wang Q."/>
            <person name="Zhang B."/>
            <person name="Ji P."/>
            <person name="Bell-Sakyi L."/>
            <person name="Cui X.M."/>
            <person name="Yuan T.T."/>
            <person name="Jiang B.G."/>
            <person name="Yang W.F."/>
            <person name="Lam T.T."/>
            <person name="Chang Q.C."/>
            <person name="Ding S.J."/>
            <person name="Wang X.J."/>
            <person name="Zhu J.G."/>
            <person name="Ruan X.D."/>
            <person name="Zhao L."/>
            <person name="Wei J.T."/>
            <person name="Ye R.Z."/>
            <person name="Que T.C."/>
            <person name="Du C.H."/>
            <person name="Zhou Y.H."/>
            <person name="Cheng J.X."/>
            <person name="Dai P.F."/>
            <person name="Guo W.B."/>
            <person name="Han X.H."/>
            <person name="Huang E.J."/>
            <person name="Li L.F."/>
            <person name="Wei W."/>
            <person name="Gao Y.C."/>
            <person name="Liu J.Z."/>
            <person name="Shao H.Z."/>
            <person name="Wang X."/>
            <person name="Wang C.C."/>
            <person name="Yang T.C."/>
            <person name="Huo Q.B."/>
            <person name="Li W."/>
            <person name="Chen H.Y."/>
            <person name="Chen S.E."/>
            <person name="Zhou L.G."/>
            <person name="Ni X.B."/>
            <person name="Tian J.H."/>
            <person name="Sheng Y."/>
            <person name="Liu T."/>
            <person name="Pan Y.S."/>
            <person name="Xia L.Y."/>
            <person name="Li J."/>
            <person name="Zhao F."/>
            <person name="Cao W.C."/>
        </authorList>
    </citation>
    <scope>NUCLEOTIDE SEQUENCE [LARGE SCALE GENOMIC DNA]</scope>
    <source>
        <strain evidence="7">HaeL-2018</strain>
    </source>
</reference>
<sequence length="83" mass="9603">MVGGLSEEVKDADDTVREICEKVREEVEAKLGKKFCEFTPLKYRTQLVNGVNYFIKASFTHFFGSCMQRSQSLDQRSRYLPCL</sequence>
<evidence type="ECO:0000256" key="1">
    <source>
        <dbReference type="ARBA" id="ARBA00004496"/>
    </source>
</evidence>